<sequence length="361" mass="42690">MSETSLITYSDREMESSLKDLLERILIQLEKYIETKSDLNEIEKELKDYENLTQLVNIIKVVFTNLMLKIDKKVQKLEKNLDPNSSFKSIRTEDEYEKLEQTVIKYEGEIRNHIRLEQQLKLYSESIQTKLDESEATRNELLETTKKVMNNLKRENQKYYEENLKLQSDITYYKQRIQQFEIDQSKKTIEYDQGDQEIQKLNNNSQQIKALINRKPYSKETNKTSSYSEHKLSSQLQESTDYPTQSQGSLKQNYFNILQYGQSHQQQQQLLQQQIQQQQEYQKSFHGKHNSISSINDIIQQQILIKDKKGNLISQNTSKKNSQNSQVQQKIIQQTIQTQPRSRSGSARRNLNQKQKTSILS</sequence>
<dbReference type="OMA" id="DITYYKQ"/>
<proteinExistence type="predicted"/>
<evidence type="ECO:0000256" key="2">
    <source>
        <dbReference type="SAM" id="MobiDB-lite"/>
    </source>
</evidence>
<dbReference type="Proteomes" id="UP000688137">
    <property type="component" value="Unassembled WGS sequence"/>
</dbReference>
<evidence type="ECO:0000313" key="4">
    <source>
        <dbReference type="Proteomes" id="UP000688137"/>
    </source>
</evidence>
<feature type="region of interest" description="Disordered" evidence="2">
    <location>
        <begin position="213"/>
        <end position="247"/>
    </location>
</feature>
<name>A0A8S1MBR6_PARPR</name>
<feature type="compositionally biased region" description="Polar residues" evidence="2">
    <location>
        <begin position="233"/>
        <end position="247"/>
    </location>
</feature>
<feature type="compositionally biased region" description="Polar residues" evidence="2">
    <location>
        <begin position="340"/>
        <end position="361"/>
    </location>
</feature>
<feature type="region of interest" description="Disordered" evidence="2">
    <location>
        <begin position="314"/>
        <end position="361"/>
    </location>
</feature>
<dbReference type="AlphaFoldDB" id="A0A8S1MBR6"/>
<keyword evidence="4" id="KW-1185">Reference proteome</keyword>
<keyword evidence="1" id="KW-0175">Coiled coil</keyword>
<protein>
    <submittedName>
        <fullName evidence="3">Uncharacterized protein</fullName>
    </submittedName>
</protein>
<feature type="compositionally biased region" description="Low complexity" evidence="2">
    <location>
        <begin position="315"/>
        <end position="339"/>
    </location>
</feature>
<dbReference type="EMBL" id="CAJJDM010000054">
    <property type="protein sequence ID" value="CAD8075551.1"/>
    <property type="molecule type" value="Genomic_DNA"/>
</dbReference>
<feature type="compositionally biased region" description="Basic and acidic residues" evidence="2">
    <location>
        <begin position="217"/>
        <end position="232"/>
    </location>
</feature>
<gene>
    <name evidence="3" type="ORF">PPRIM_AZ9-3.1.T0540262</name>
</gene>
<accession>A0A8S1MBR6</accession>
<feature type="coiled-coil region" evidence="1">
    <location>
        <begin position="89"/>
        <end position="211"/>
    </location>
</feature>
<comment type="caution">
    <text evidence="3">The sequence shown here is derived from an EMBL/GenBank/DDBJ whole genome shotgun (WGS) entry which is preliminary data.</text>
</comment>
<evidence type="ECO:0000256" key="1">
    <source>
        <dbReference type="SAM" id="Coils"/>
    </source>
</evidence>
<reference evidence="3" key="1">
    <citation type="submission" date="2021-01" db="EMBL/GenBank/DDBJ databases">
        <authorList>
            <consortium name="Genoscope - CEA"/>
            <person name="William W."/>
        </authorList>
    </citation>
    <scope>NUCLEOTIDE SEQUENCE</scope>
</reference>
<organism evidence="3 4">
    <name type="scientific">Paramecium primaurelia</name>
    <dbReference type="NCBI Taxonomy" id="5886"/>
    <lineage>
        <taxon>Eukaryota</taxon>
        <taxon>Sar</taxon>
        <taxon>Alveolata</taxon>
        <taxon>Ciliophora</taxon>
        <taxon>Intramacronucleata</taxon>
        <taxon>Oligohymenophorea</taxon>
        <taxon>Peniculida</taxon>
        <taxon>Parameciidae</taxon>
        <taxon>Paramecium</taxon>
    </lineage>
</organism>
<evidence type="ECO:0000313" key="3">
    <source>
        <dbReference type="EMBL" id="CAD8075551.1"/>
    </source>
</evidence>